<evidence type="ECO:0000259" key="5">
    <source>
        <dbReference type="PROSITE" id="PS50931"/>
    </source>
</evidence>
<protein>
    <submittedName>
        <fullName evidence="6">LysR family transcriptional regulator</fullName>
    </submittedName>
</protein>
<keyword evidence="3" id="KW-0238">DNA-binding</keyword>
<dbReference type="InterPro" id="IPR050389">
    <property type="entry name" value="LysR-type_TF"/>
</dbReference>
<dbReference type="SUPFAM" id="SSF53850">
    <property type="entry name" value="Periplasmic binding protein-like II"/>
    <property type="match status" value="1"/>
</dbReference>
<keyword evidence="2" id="KW-0805">Transcription regulation</keyword>
<sequence>MSRPADPVESYLLRVLVTLVTERNVSRTAIRLNQSQPAISIALKRLREIFDDPLLVREKGGMVPTDRALVLREHARRALGEIDAMRADAELFEPASSTQTFRIGSPDFMAASFLAGTVERFGREAPRARLMVQPLGADFDYERALAQGDLDVVIGNWPQPPQQLHLSVLLEDEVICLMSGHDRRAACGLTREQYLAARHIVPFPYSQSHRGLIDMYLASLRVSRHAAVVVPFFGLAPYLLVNTDLVFTTTRHFAEHYVRMLPLAVSPAPFDFPRMRFYQLWHERSHHSPSHRWFRDLLSHAARRVAQEVPLPTPDEKLPGFLANTDSL</sequence>
<accession>A0ABW0Q9G5</accession>
<name>A0ABW0Q9G5_9BURK</name>
<comment type="similarity">
    <text evidence="1">Belongs to the LysR transcriptional regulatory family.</text>
</comment>
<dbReference type="EMBL" id="JBHSMX010000013">
    <property type="protein sequence ID" value="MFC5521153.1"/>
    <property type="molecule type" value="Genomic_DNA"/>
</dbReference>
<keyword evidence="4" id="KW-0804">Transcription</keyword>
<evidence type="ECO:0000313" key="6">
    <source>
        <dbReference type="EMBL" id="MFC5521153.1"/>
    </source>
</evidence>
<dbReference type="PROSITE" id="PS50931">
    <property type="entry name" value="HTH_LYSR"/>
    <property type="match status" value="1"/>
</dbReference>
<dbReference type="Gene3D" id="1.10.10.10">
    <property type="entry name" value="Winged helix-like DNA-binding domain superfamily/Winged helix DNA-binding domain"/>
    <property type="match status" value="1"/>
</dbReference>
<dbReference type="PANTHER" id="PTHR30118">
    <property type="entry name" value="HTH-TYPE TRANSCRIPTIONAL REGULATOR LEUO-RELATED"/>
    <property type="match status" value="1"/>
</dbReference>
<dbReference type="InterPro" id="IPR036388">
    <property type="entry name" value="WH-like_DNA-bd_sf"/>
</dbReference>
<dbReference type="Proteomes" id="UP001596084">
    <property type="component" value="Unassembled WGS sequence"/>
</dbReference>
<dbReference type="InterPro" id="IPR036390">
    <property type="entry name" value="WH_DNA-bd_sf"/>
</dbReference>
<evidence type="ECO:0000313" key="7">
    <source>
        <dbReference type="Proteomes" id="UP001596084"/>
    </source>
</evidence>
<organism evidence="6 7">
    <name type="scientific">Polaromonas jejuensis</name>
    <dbReference type="NCBI Taxonomy" id="457502"/>
    <lineage>
        <taxon>Bacteria</taxon>
        <taxon>Pseudomonadati</taxon>
        <taxon>Pseudomonadota</taxon>
        <taxon>Betaproteobacteria</taxon>
        <taxon>Burkholderiales</taxon>
        <taxon>Comamonadaceae</taxon>
        <taxon>Polaromonas</taxon>
    </lineage>
</organism>
<dbReference type="InterPro" id="IPR000847">
    <property type="entry name" value="LysR_HTH_N"/>
</dbReference>
<dbReference type="RefSeq" id="WP_068833076.1">
    <property type="nucleotide sequence ID" value="NZ_JBHSMX010000013.1"/>
</dbReference>
<dbReference type="SUPFAM" id="SSF46785">
    <property type="entry name" value="Winged helix' DNA-binding domain"/>
    <property type="match status" value="1"/>
</dbReference>
<dbReference type="InterPro" id="IPR005119">
    <property type="entry name" value="LysR_subst-bd"/>
</dbReference>
<feature type="domain" description="HTH lysR-type" evidence="5">
    <location>
        <begin position="8"/>
        <end position="65"/>
    </location>
</feature>
<evidence type="ECO:0000256" key="3">
    <source>
        <dbReference type="ARBA" id="ARBA00023125"/>
    </source>
</evidence>
<gene>
    <name evidence="6" type="ORF">ACFPP7_09525</name>
</gene>
<dbReference type="Pfam" id="PF00126">
    <property type="entry name" value="HTH_1"/>
    <property type="match status" value="1"/>
</dbReference>
<reference evidence="7" key="1">
    <citation type="journal article" date="2019" name="Int. J. Syst. Evol. Microbiol.">
        <title>The Global Catalogue of Microorganisms (GCM) 10K type strain sequencing project: providing services to taxonomists for standard genome sequencing and annotation.</title>
        <authorList>
            <consortium name="The Broad Institute Genomics Platform"/>
            <consortium name="The Broad Institute Genome Sequencing Center for Infectious Disease"/>
            <person name="Wu L."/>
            <person name="Ma J."/>
        </authorList>
    </citation>
    <scope>NUCLEOTIDE SEQUENCE [LARGE SCALE GENOMIC DNA]</scope>
    <source>
        <strain evidence="7">CGMCC 4.7277</strain>
    </source>
</reference>
<evidence type="ECO:0000256" key="2">
    <source>
        <dbReference type="ARBA" id="ARBA00023015"/>
    </source>
</evidence>
<comment type="caution">
    <text evidence="6">The sequence shown here is derived from an EMBL/GenBank/DDBJ whole genome shotgun (WGS) entry which is preliminary data.</text>
</comment>
<proteinExistence type="inferred from homology"/>
<dbReference type="Pfam" id="PF03466">
    <property type="entry name" value="LysR_substrate"/>
    <property type="match status" value="1"/>
</dbReference>
<evidence type="ECO:0000256" key="4">
    <source>
        <dbReference type="ARBA" id="ARBA00023163"/>
    </source>
</evidence>
<keyword evidence="7" id="KW-1185">Reference proteome</keyword>
<dbReference type="Gene3D" id="3.40.190.10">
    <property type="entry name" value="Periplasmic binding protein-like II"/>
    <property type="match status" value="2"/>
</dbReference>
<dbReference type="PANTHER" id="PTHR30118:SF15">
    <property type="entry name" value="TRANSCRIPTIONAL REGULATORY PROTEIN"/>
    <property type="match status" value="1"/>
</dbReference>
<evidence type="ECO:0000256" key="1">
    <source>
        <dbReference type="ARBA" id="ARBA00009437"/>
    </source>
</evidence>